<gene>
    <name evidence="2" type="ORF">CIPAW_07G217500</name>
</gene>
<keyword evidence="1" id="KW-0472">Membrane</keyword>
<dbReference type="AlphaFoldDB" id="A0A8T1Q5A0"/>
<dbReference type="Proteomes" id="UP000811609">
    <property type="component" value="Chromosome 7"/>
</dbReference>
<keyword evidence="1" id="KW-1133">Transmembrane helix</keyword>
<reference evidence="2" key="1">
    <citation type="submission" date="2020-12" db="EMBL/GenBank/DDBJ databases">
        <title>WGS assembly of Carya illinoinensis cv. Pawnee.</title>
        <authorList>
            <person name="Platts A."/>
            <person name="Shu S."/>
            <person name="Wright S."/>
            <person name="Barry K."/>
            <person name="Edger P."/>
            <person name="Pires J.C."/>
            <person name="Schmutz J."/>
        </authorList>
    </citation>
    <scope>NUCLEOTIDE SEQUENCE</scope>
    <source>
        <tissue evidence="2">Leaf</tissue>
    </source>
</reference>
<keyword evidence="1" id="KW-0812">Transmembrane</keyword>
<evidence type="ECO:0000313" key="2">
    <source>
        <dbReference type="EMBL" id="KAG6649517.1"/>
    </source>
</evidence>
<evidence type="ECO:0000313" key="3">
    <source>
        <dbReference type="Proteomes" id="UP000811609"/>
    </source>
</evidence>
<dbReference type="InterPro" id="IPR053022">
    <property type="entry name" value="Chloroplast_translocon_comp"/>
</dbReference>
<comment type="caution">
    <text evidence="2">The sequence shown here is derived from an EMBL/GenBank/DDBJ whole genome shotgun (WGS) entry which is preliminary data.</text>
</comment>
<sequence>MSIKLHCLFLGTPLNVSLRGRNKGKFFYLDGTGHLGERAFRRCTCAKQDPWITQVIRFSNFCGQNVDLLRRALRSRNESMVNCVKEPFSRSKALIRSLAPLREEGLLLFRGSVFVAVIFGACLFVWYGQQKARGFIETRLLPSVCSALSEHIQRELVFGKVRRISPLSITLESCSFGPHKEEFSCGEVPTVKLRVRPFASLRRGKIVIDALLSNPSLFVVQKKDYTWLGIPSSEGSLQRHLSTEEGIDYRTKTRRIAREEAAARWERDRDDTAREAAERGYIVSEKKLSASEGEALKEDAIHSTELTLSESFLCMDEKMHWRDNHCMDTGFDYDMKHADLEKSFGVKIPGSGLKFWSKVLKGPKKHKFKRKANESDISSTGISAKRRILERSALAALAYFQGLSCVKSPELSQRDYAVMTLDPILVKGEVDSHAGTSIMGSGEETSIVDNQNGNHCGNVGIKDLTIDENGNFTCNLSPTTIGDQRVSEIYPSSGDVAGSADANMCKVKNEFSGVHDGAFKSQVGHGSANFTLRKLEPWLAKYHATPIWPLSLKSFLTSFSRNVEELLSCFIIGPLKNFKLGMGPKVEDIAAELLDGIDVVPTEGIRNLLPVTLDSVHFNGGMLMLLAYGDREPREMENVNGHVRFQNHYGRVHVQLNGNCKMWRSNIVSEDGGWLSADVFVDTVEQKWHANLKIANLFAPLFERILEIPILWSKGTASGSLVHVKRRNVSKYLRAT</sequence>
<accession>A0A8T1Q5A0</accession>
<proteinExistence type="predicted"/>
<evidence type="ECO:0000256" key="1">
    <source>
        <dbReference type="SAM" id="Phobius"/>
    </source>
</evidence>
<dbReference type="EMBL" id="CM031815">
    <property type="protein sequence ID" value="KAG6649517.1"/>
    <property type="molecule type" value="Genomic_DNA"/>
</dbReference>
<name>A0A8T1Q5A0_CARIL</name>
<dbReference type="PANTHER" id="PTHR34457">
    <property type="entry name" value="EMBRYO DEFECTIVE 2410"/>
    <property type="match status" value="1"/>
</dbReference>
<keyword evidence="3" id="KW-1185">Reference proteome</keyword>
<protein>
    <submittedName>
        <fullName evidence="2">Uncharacterized protein</fullName>
    </submittedName>
</protein>
<organism evidence="2 3">
    <name type="scientific">Carya illinoinensis</name>
    <name type="common">Pecan</name>
    <dbReference type="NCBI Taxonomy" id="32201"/>
    <lineage>
        <taxon>Eukaryota</taxon>
        <taxon>Viridiplantae</taxon>
        <taxon>Streptophyta</taxon>
        <taxon>Embryophyta</taxon>
        <taxon>Tracheophyta</taxon>
        <taxon>Spermatophyta</taxon>
        <taxon>Magnoliopsida</taxon>
        <taxon>eudicotyledons</taxon>
        <taxon>Gunneridae</taxon>
        <taxon>Pentapetalae</taxon>
        <taxon>rosids</taxon>
        <taxon>fabids</taxon>
        <taxon>Fagales</taxon>
        <taxon>Juglandaceae</taxon>
        <taxon>Carya</taxon>
    </lineage>
</organism>
<feature type="transmembrane region" description="Helical" evidence="1">
    <location>
        <begin position="106"/>
        <end position="127"/>
    </location>
</feature>
<dbReference type="PANTHER" id="PTHR34457:SF3">
    <property type="entry name" value="PROTEIN TIC236, CHLOROPLASTIC"/>
    <property type="match status" value="1"/>
</dbReference>